<dbReference type="InterPro" id="IPR036909">
    <property type="entry name" value="Cyt_c-like_dom_sf"/>
</dbReference>
<evidence type="ECO:0000256" key="2">
    <source>
        <dbReference type="ARBA" id="ARBA00022617"/>
    </source>
</evidence>
<accession>A0A1W9L011</accession>
<dbReference type="GO" id="GO:0046872">
    <property type="term" value="F:metal ion binding"/>
    <property type="evidence" value="ECO:0007669"/>
    <property type="project" value="UniProtKB-KW"/>
</dbReference>
<dbReference type="InterPro" id="IPR009056">
    <property type="entry name" value="Cyt_c-like_dom"/>
</dbReference>
<evidence type="ECO:0000256" key="4">
    <source>
        <dbReference type="ARBA" id="ARBA00022982"/>
    </source>
</evidence>
<sequence length="141" mass="14456">MKKISSSWLGAGVLTAGVLAVALMQASNASEQKVPPALAESGLAATKTEVVPAASAVVAGEAMAHSCAACHGTQGRLGDESFMPLAGMPQAQFVRTMADFREDKRPSTLMGHVAKGFNDAELAAMAVYFAAVKPLPEGVKP</sequence>
<dbReference type="SUPFAM" id="SSF46626">
    <property type="entry name" value="Cytochrome c"/>
    <property type="match status" value="1"/>
</dbReference>
<evidence type="ECO:0000313" key="9">
    <source>
        <dbReference type="EMBL" id="OQW90304.1"/>
    </source>
</evidence>
<reference evidence="9 10" key="1">
    <citation type="submission" date="2017-01" db="EMBL/GenBank/DDBJ databases">
        <title>Novel large sulfur bacteria in the metagenomes of groundwater-fed chemosynthetic microbial mats in the Lake Huron basin.</title>
        <authorList>
            <person name="Sharrar A.M."/>
            <person name="Flood B.E."/>
            <person name="Bailey J.V."/>
            <person name="Jones D.S."/>
            <person name="Biddanda B."/>
            <person name="Ruberg S.A."/>
            <person name="Marcus D.N."/>
            <person name="Dick G.J."/>
        </authorList>
    </citation>
    <scope>NUCLEOTIDE SEQUENCE [LARGE SCALE GENOMIC DNA]</scope>
    <source>
        <strain evidence="9">A7</strain>
    </source>
</reference>
<evidence type="ECO:0000256" key="7">
    <source>
        <dbReference type="SAM" id="SignalP"/>
    </source>
</evidence>
<evidence type="ECO:0000259" key="8">
    <source>
        <dbReference type="PROSITE" id="PS51007"/>
    </source>
</evidence>
<keyword evidence="4" id="KW-0249">Electron transport</keyword>
<dbReference type="InterPro" id="IPR050597">
    <property type="entry name" value="Cytochrome_c_Oxidase_Subunit"/>
</dbReference>
<dbReference type="GO" id="GO:0020037">
    <property type="term" value="F:heme binding"/>
    <property type="evidence" value="ECO:0007669"/>
    <property type="project" value="InterPro"/>
</dbReference>
<dbReference type="Proteomes" id="UP000192505">
    <property type="component" value="Unassembled WGS sequence"/>
</dbReference>
<keyword evidence="1" id="KW-0813">Transport</keyword>
<feature type="chain" id="PRO_5012122702" description="Cytochrome c domain-containing protein" evidence="7">
    <location>
        <begin position="30"/>
        <end position="141"/>
    </location>
</feature>
<keyword evidence="5 6" id="KW-0408">Iron</keyword>
<dbReference type="EMBL" id="MTEI01000001">
    <property type="protein sequence ID" value="OQW90304.1"/>
    <property type="molecule type" value="Genomic_DNA"/>
</dbReference>
<protein>
    <recommendedName>
        <fullName evidence="8">Cytochrome c domain-containing protein</fullName>
    </recommendedName>
</protein>
<keyword evidence="7" id="KW-0732">Signal</keyword>
<keyword evidence="2 6" id="KW-0349">Heme</keyword>
<dbReference type="PROSITE" id="PS51007">
    <property type="entry name" value="CYTC"/>
    <property type="match status" value="1"/>
</dbReference>
<evidence type="ECO:0000313" key="10">
    <source>
        <dbReference type="Proteomes" id="UP000192505"/>
    </source>
</evidence>
<organism evidence="9 10">
    <name type="scientific">Rhodoferax ferrireducens</name>
    <dbReference type="NCBI Taxonomy" id="192843"/>
    <lineage>
        <taxon>Bacteria</taxon>
        <taxon>Pseudomonadati</taxon>
        <taxon>Pseudomonadota</taxon>
        <taxon>Betaproteobacteria</taxon>
        <taxon>Burkholderiales</taxon>
        <taxon>Comamonadaceae</taxon>
        <taxon>Rhodoferax</taxon>
    </lineage>
</organism>
<dbReference type="PANTHER" id="PTHR33751:SF9">
    <property type="entry name" value="CYTOCHROME C4"/>
    <property type="match status" value="1"/>
</dbReference>
<comment type="caution">
    <text evidence="9">The sequence shown here is derived from an EMBL/GenBank/DDBJ whole genome shotgun (WGS) entry which is preliminary data.</text>
</comment>
<name>A0A1W9L011_9BURK</name>
<dbReference type="AlphaFoldDB" id="A0A1W9L011"/>
<evidence type="ECO:0000256" key="1">
    <source>
        <dbReference type="ARBA" id="ARBA00022448"/>
    </source>
</evidence>
<evidence type="ECO:0000256" key="6">
    <source>
        <dbReference type="PROSITE-ProRule" id="PRU00433"/>
    </source>
</evidence>
<feature type="domain" description="Cytochrome c" evidence="8">
    <location>
        <begin position="55"/>
        <end position="133"/>
    </location>
</feature>
<evidence type="ECO:0000256" key="5">
    <source>
        <dbReference type="ARBA" id="ARBA00023004"/>
    </source>
</evidence>
<proteinExistence type="predicted"/>
<gene>
    <name evidence="9" type="ORF">BWK72_02355</name>
</gene>
<evidence type="ECO:0000256" key="3">
    <source>
        <dbReference type="ARBA" id="ARBA00022723"/>
    </source>
</evidence>
<dbReference type="Gene3D" id="1.10.760.10">
    <property type="entry name" value="Cytochrome c-like domain"/>
    <property type="match status" value="1"/>
</dbReference>
<keyword evidence="3 6" id="KW-0479">Metal-binding</keyword>
<dbReference type="GO" id="GO:0009055">
    <property type="term" value="F:electron transfer activity"/>
    <property type="evidence" value="ECO:0007669"/>
    <property type="project" value="InterPro"/>
</dbReference>
<dbReference type="PANTHER" id="PTHR33751">
    <property type="entry name" value="CBB3-TYPE CYTOCHROME C OXIDASE SUBUNIT FIXP"/>
    <property type="match status" value="1"/>
</dbReference>
<feature type="signal peptide" evidence="7">
    <location>
        <begin position="1"/>
        <end position="29"/>
    </location>
</feature>